<organism evidence="1 2">
    <name type="scientific">Glutinoglossum americanum</name>
    <dbReference type="NCBI Taxonomy" id="1670608"/>
    <lineage>
        <taxon>Eukaryota</taxon>
        <taxon>Fungi</taxon>
        <taxon>Dikarya</taxon>
        <taxon>Ascomycota</taxon>
        <taxon>Pezizomycotina</taxon>
        <taxon>Geoglossomycetes</taxon>
        <taxon>Geoglossales</taxon>
        <taxon>Geoglossaceae</taxon>
        <taxon>Glutinoglossum</taxon>
    </lineage>
</organism>
<dbReference type="AlphaFoldDB" id="A0A9P8I0A2"/>
<protein>
    <submittedName>
        <fullName evidence="1">Uncharacterized protein</fullName>
    </submittedName>
</protein>
<evidence type="ECO:0000313" key="2">
    <source>
        <dbReference type="Proteomes" id="UP000698800"/>
    </source>
</evidence>
<comment type="caution">
    <text evidence="1">The sequence shown here is derived from an EMBL/GenBank/DDBJ whole genome shotgun (WGS) entry which is preliminary data.</text>
</comment>
<evidence type="ECO:0000313" key="1">
    <source>
        <dbReference type="EMBL" id="KAH0543294.1"/>
    </source>
</evidence>
<dbReference type="EMBL" id="JAGHQL010000035">
    <property type="protein sequence ID" value="KAH0543294.1"/>
    <property type="molecule type" value="Genomic_DNA"/>
</dbReference>
<accession>A0A9P8I0A2</accession>
<keyword evidence="2" id="KW-1185">Reference proteome</keyword>
<sequence length="238" mass="28534">MDRPSRRTTFFSLPAELRLRIYSCILPRPRLGEEYLHIYPTSVLFTFDFHVKYKADIRNILRTCRIVHAEFSEFLYQHTKFVIIDRIAEDELWLKRYIHIVRHLEIKVTSYHPLVVIVRNLKLMFRTIAMSQHKSICFREKPLLSSLTINLEFIRPLLWDQEKQGVINTLSFFVEDRWRIAAREFYTIRGLQDFDISGLETEDTKELLDRLRDRVTRDIVLAPPQQEMPFAQRMSAAF</sequence>
<dbReference type="Proteomes" id="UP000698800">
    <property type="component" value="Unassembled WGS sequence"/>
</dbReference>
<dbReference type="PANTHER" id="PTHR42085">
    <property type="entry name" value="F-BOX DOMAIN-CONTAINING PROTEIN"/>
    <property type="match status" value="1"/>
</dbReference>
<dbReference type="PANTHER" id="PTHR42085:SF2">
    <property type="entry name" value="F-BOX DOMAIN-CONTAINING PROTEIN"/>
    <property type="match status" value="1"/>
</dbReference>
<reference evidence="1" key="1">
    <citation type="submission" date="2021-03" db="EMBL/GenBank/DDBJ databases">
        <title>Comparative genomics and phylogenomic investigation of the class Geoglossomycetes provide insights into ecological specialization and systematics.</title>
        <authorList>
            <person name="Melie T."/>
            <person name="Pirro S."/>
            <person name="Miller A.N."/>
            <person name="Quandt A."/>
        </authorList>
    </citation>
    <scope>NUCLEOTIDE SEQUENCE</scope>
    <source>
        <strain evidence="1">GBOQ0MN5Z8</strain>
    </source>
</reference>
<dbReference type="OrthoDB" id="5413827at2759"/>
<dbReference type="InterPro" id="IPR038883">
    <property type="entry name" value="AN11006-like"/>
</dbReference>
<proteinExistence type="predicted"/>
<name>A0A9P8I0A2_9PEZI</name>
<gene>
    <name evidence="1" type="ORF">FGG08_002357</name>
</gene>